<proteinExistence type="predicted"/>
<organism evidence="2 3">
    <name type="scientific">Schizothecium vesticola</name>
    <dbReference type="NCBI Taxonomy" id="314040"/>
    <lineage>
        <taxon>Eukaryota</taxon>
        <taxon>Fungi</taxon>
        <taxon>Dikarya</taxon>
        <taxon>Ascomycota</taxon>
        <taxon>Pezizomycotina</taxon>
        <taxon>Sordariomycetes</taxon>
        <taxon>Sordariomycetidae</taxon>
        <taxon>Sordariales</taxon>
        <taxon>Schizotheciaceae</taxon>
        <taxon>Schizothecium</taxon>
    </lineage>
</organism>
<gene>
    <name evidence="2" type="ORF">B0T18DRAFT_155555</name>
</gene>
<name>A0AA40K5E6_9PEZI</name>
<evidence type="ECO:0000256" key="1">
    <source>
        <dbReference type="SAM" id="MobiDB-lite"/>
    </source>
</evidence>
<dbReference type="EMBL" id="JAUKUD010000004">
    <property type="protein sequence ID" value="KAK0746611.1"/>
    <property type="molecule type" value="Genomic_DNA"/>
</dbReference>
<sequence>MLPPRRAHTSTCGDVVVRFLVPLDSVPDPPHVWSTTSAVRAALGRSGETRIWLARCPPLLPRRLTVVLPGRPFAVISKSLPNTLPYLHSSQGAGVGLPWLQPHASHHCPVTRGSRSGCGCGEPHGELMWLTTTTTPARQRGPRRLAGWLAGIDTRSLSSHSTRFCCQATQHTLLVSLGAPTLPSCLWPRLCRQQHHRLRFHQRSLRRCSPASQDPPRMHAGHVSVGLI</sequence>
<comment type="caution">
    <text evidence="2">The sequence shown here is derived from an EMBL/GenBank/DDBJ whole genome shotgun (WGS) entry which is preliminary data.</text>
</comment>
<accession>A0AA40K5E6</accession>
<keyword evidence="3" id="KW-1185">Reference proteome</keyword>
<evidence type="ECO:0000313" key="2">
    <source>
        <dbReference type="EMBL" id="KAK0746611.1"/>
    </source>
</evidence>
<dbReference type="AlphaFoldDB" id="A0AA40K5E6"/>
<protein>
    <submittedName>
        <fullName evidence="2">Uncharacterized protein</fullName>
    </submittedName>
</protein>
<feature type="region of interest" description="Disordered" evidence="1">
    <location>
        <begin position="207"/>
        <end position="228"/>
    </location>
</feature>
<dbReference type="Proteomes" id="UP001172155">
    <property type="component" value="Unassembled WGS sequence"/>
</dbReference>
<evidence type="ECO:0000313" key="3">
    <source>
        <dbReference type="Proteomes" id="UP001172155"/>
    </source>
</evidence>
<reference evidence="2" key="1">
    <citation type="submission" date="2023-06" db="EMBL/GenBank/DDBJ databases">
        <title>Genome-scale phylogeny and comparative genomics of the fungal order Sordariales.</title>
        <authorList>
            <consortium name="Lawrence Berkeley National Laboratory"/>
            <person name="Hensen N."/>
            <person name="Bonometti L."/>
            <person name="Westerberg I."/>
            <person name="Brannstrom I.O."/>
            <person name="Guillou S."/>
            <person name="Cros-Aarteil S."/>
            <person name="Calhoun S."/>
            <person name="Haridas S."/>
            <person name="Kuo A."/>
            <person name="Mondo S."/>
            <person name="Pangilinan J."/>
            <person name="Riley R."/>
            <person name="LaButti K."/>
            <person name="Andreopoulos B."/>
            <person name="Lipzen A."/>
            <person name="Chen C."/>
            <person name="Yanf M."/>
            <person name="Daum C."/>
            <person name="Ng V."/>
            <person name="Clum A."/>
            <person name="Steindorff A."/>
            <person name="Ohm R."/>
            <person name="Martin F."/>
            <person name="Silar P."/>
            <person name="Natvig D."/>
            <person name="Lalanne C."/>
            <person name="Gautier V."/>
            <person name="Ament-velasquez S.L."/>
            <person name="Kruys A."/>
            <person name="Hutchinson M.I."/>
            <person name="Powell A.J."/>
            <person name="Barry K."/>
            <person name="Miller A.N."/>
            <person name="Grigoriev I.V."/>
            <person name="Debuchy R."/>
            <person name="Gladieux P."/>
            <person name="Thoren M.H."/>
            <person name="Johannesson H."/>
        </authorList>
    </citation>
    <scope>NUCLEOTIDE SEQUENCE</scope>
    <source>
        <strain evidence="2">SMH3187-1</strain>
    </source>
</reference>